<feature type="transmembrane region" description="Helical" evidence="7">
    <location>
        <begin position="139"/>
        <end position="156"/>
    </location>
</feature>
<name>A0A1G6Y2Q8_9BACT</name>
<dbReference type="GO" id="GO:0042773">
    <property type="term" value="P:ATP synthesis coupled electron transport"/>
    <property type="evidence" value="ECO:0007669"/>
    <property type="project" value="InterPro"/>
</dbReference>
<keyword evidence="10" id="KW-1185">Reference proteome</keyword>
<keyword evidence="4 7" id="KW-1133">Transmembrane helix</keyword>
<dbReference type="NCBIfam" id="TIGR01972">
    <property type="entry name" value="NDH_I_M"/>
    <property type="match status" value="1"/>
</dbReference>
<dbReference type="GO" id="GO:0008137">
    <property type="term" value="F:NADH dehydrogenase (ubiquinone) activity"/>
    <property type="evidence" value="ECO:0007669"/>
    <property type="project" value="InterPro"/>
</dbReference>
<dbReference type="STRING" id="659014.SAMN04487996_102334"/>
<evidence type="ECO:0000313" key="9">
    <source>
        <dbReference type="EMBL" id="SDD84774.1"/>
    </source>
</evidence>
<organism evidence="9 10">
    <name type="scientific">Dyadobacter soli</name>
    <dbReference type="NCBI Taxonomy" id="659014"/>
    <lineage>
        <taxon>Bacteria</taxon>
        <taxon>Pseudomonadati</taxon>
        <taxon>Bacteroidota</taxon>
        <taxon>Cytophagia</taxon>
        <taxon>Cytophagales</taxon>
        <taxon>Spirosomataceae</taxon>
        <taxon>Dyadobacter</taxon>
    </lineage>
</organism>
<accession>A0A1G6Y2Q8</accession>
<dbReference type="PRINTS" id="PR01437">
    <property type="entry name" value="NUOXDRDTASE4"/>
</dbReference>
<evidence type="ECO:0000256" key="1">
    <source>
        <dbReference type="ARBA" id="ARBA00004127"/>
    </source>
</evidence>
<dbReference type="AlphaFoldDB" id="A0A1G6Y2Q8"/>
<keyword evidence="3 6" id="KW-0812">Transmembrane</keyword>
<feature type="transmembrane region" description="Helical" evidence="7">
    <location>
        <begin position="114"/>
        <end position="133"/>
    </location>
</feature>
<protein>
    <submittedName>
        <fullName evidence="9">NADH dehydrogenase subunit M</fullName>
    </submittedName>
</protein>
<reference evidence="10" key="1">
    <citation type="submission" date="2016-10" db="EMBL/GenBank/DDBJ databases">
        <authorList>
            <person name="Varghese N."/>
            <person name="Submissions S."/>
        </authorList>
    </citation>
    <scope>NUCLEOTIDE SEQUENCE [LARGE SCALE GENOMIC DNA]</scope>
    <source>
        <strain evidence="10">DSM 25329</strain>
    </source>
</reference>
<feature type="domain" description="NADH:quinone oxidoreductase/Mrp antiporter transmembrane" evidence="8">
    <location>
        <begin position="132"/>
        <end position="421"/>
    </location>
</feature>
<dbReference type="Pfam" id="PF00361">
    <property type="entry name" value="Proton_antipo_M"/>
    <property type="match status" value="1"/>
</dbReference>
<feature type="transmembrane region" description="Helical" evidence="7">
    <location>
        <begin position="168"/>
        <end position="189"/>
    </location>
</feature>
<dbReference type="GO" id="GO:0015990">
    <property type="term" value="P:electron transport coupled proton transport"/>
    <property type="evidence" value="ECO:0007669"/>
    <property type="project" value="TreeGrafter"/>
</dbReference>
<evidence type="ECO:0000313" key="10">
    <source>
        <dbReference type="Proteomes" id="UP000198748"/>
    </source>
</evidence>
<dbReference type="GO" id="GO:0003954">
    <property type="term" value="F:NADH dehydrogenase activity"/>
    <property type="evidence" value="ECO:0007669"/>
    <property type="project" value="TreeGrafter"/>
</dbReference>
<dbReference type="InterPro" id="IPR001750">
    <property type="entry name" value="ND/Mrp_TM"/>
</dbReference>
<feature type="transmembrane region" description="Helical" evidence="7">
    <location>
        <begin position="30"/>
        <end position="50"/>
    </location>
</feature>
<gene>
    <name evidence="9" type="ORF">SAMN04487996_102334</name>
</gene>
<dbReference type="PANTHER" id="PTHR43507">
    <property type="entry name" value="NADH-UBIQUINONE OXIDOREDUCTASE CHAIN 4"/>
    <property type="match status" value="1"/>
</dbReference>
<feature type="transmembrane region" description="Helical" evidence="7">
    <location>
        <begin position="248"/>
        <end position="269"/>
    </location>
</feature>
<feature type="transmembrane region" description="Helical" evidence="7">
    <location>
        <begin position="308"/>
        <end position="327"/>
    </location>
</feature>
<evidence type="ECO:0000256" key="5">
    <source>
        <dbReference type="ARBA" id="ARBA00023136"/>
    </source>
</evidence>
<evidence type="ECO:0000256" key="4">
    <source>
        <dbReference type="ARBA" id="ARBA00022989"/>
    </source>
</evidence>
<sequence length="506" mass="55593">MMLVLLITVLMVGAVAAVVAGEWSRHVPRWIALVACVIGLMCVIAIWANTSPAGGSVPSGQWLLDYRKSWIPSFGISFHLAVDGLSLLLLALTFFLGVLAVLCSWDEIRERTGFYYFNLLWILAGVAGVFMAMDLFLFYFFWEVMLIPMYFLIGIWGSENRVYAAYKFFIFTQASGLLMFLAILGLYFIHGQDTGIYTFNYFELTGTVIPFKSAFWLMSGFMIAFAVKLPVFPFHTWLPDAHGEAPTAGSLILAGLLLKTGAYGMLRFVVPMFPEAVREAAVPAMVLGVVGIIYGAVMAYSQTDLKRLVAFTSVSHMGFVITGIFALNELALQGVVMQLVTHALSTGALFLMAGMIKERLHTRDIGEMGGLWGPMPQMGSIGLVFAMASLGLPGLGNFIAEFLILLGVFQAHPWITVAAASGLIFSAVYSLRIVGKIFLGPRKTMETVPDFSFREMLIMAALTVSIVWLGLFPQPVIDTARPAITELVRFMDVQSAALQHQPYVKQ</sequence>
<evidence type="ECO:0000259" key="8">
    <source>
        <dbReference type="Pfam" id="PF00361"/>
    </source>
</evidence>
<dbReference type="GO" id="GO:0048039">
    <property type="term" value="F:ubiquinone binding"/>
    <property type="evidence" value="ECO:0007669"/>
    <property type="project" value="TreeGrafter"/>
</dbReference>
<feature type="transmembrane region" description="Helical" evidence="7">
    <location>
        <begin position="414"/>
        <end position="435"/>
    </location>
</feature>
<keyword evidence="5 7" id="KW-0472">Membrane</keyword>
<dbReference type="PANTHER" id="PTHR43507:SF1">
    <property type="entry name" value="NADH-UBIQUINONE OXIDOREDUCTASE CHAIN 4"/>
    <property type="match status" value="1"/>
</dbReference>
<dbReference type="GO" id="GO:0012505">
    <property type="term" value="C:endomembrane system"/>
    <property type="evidence" value="ECO:0007669"/>
    <property type="project" value="UniProtKB-SubCell"/>
</dbReference>
<proteinExistence type="inferred from homology"/>
<evidence type="ECO:0000256" key="6">
    <source>
        <dbReference type="RuleBase" id="RU000320"/>
    </source>
</evidence>
<dbReference type="Proteomes" id="UP000198748">
    <property type="component" value="Unassembled WGS sequence"/>
</dbReference>
<feature type="transmembrane region" description="Helical" evidence="7">
    <location>
        <begin position="456"/>
        <end position="473"/>
    </location>
</feature>
<comment type="subcellular location">
    <subcellularLocation>
        <location evidence="1">Endomembrane system</location>
        <topology evidence="1">Multi-pass membrane protein</topology>
    </subcellularLocation>
    <subcellularLocation>
        <location evidence="6">Membrane</location>
        <topology evidence="6">Multi-pass membrane protein</topology>
    </subcellularLocation>
</comment>
<comment type="similarity">
    <text evidence="2">Belongs to the complex I subunit 4 family.</text>
</comment>
<feature type="transmembrane region" description="Helical" evidence="7">
    <location>
        <begin position="339"/>
        <end position="360"/>
    </location>
</feature>
<evidence type="ECO:0000256" key="3">
    <source>
        <dbReference type="ARBA" id="ARBA00022692"/>
    </source>
</evidence>
<dbReference type="RefSeq" id="WP_090146890.1">
    <property type="nucleotide sequence ID" value="NZ_FNAN01000002.1"/>
</dbReference>
<feature type="transmembrane region" description="Helical" evidence="7">
    <location>
        <begin position="381"/>
        <end position="408"/>
    </location>
</feature>
<feature type="transmembrane region" description="Helical" evidence="7">
    <location>
        <begin position="87"/>
        <end position="105"/>
    </location>
</feature>
<evidence type="ECO:0000256" key="7">
    <source>
        <dbReference type="SAM" id="Phobius"/>
    </source>
</evidence>
<dbReference type="EMBL" id="FNAN01000002">
    <property type="protein sequence ID" value="SDD84774.1"/>
    <property type="molecule type" value="Genomic_DNA"/>
</dbReference>
<feature type="transmembrane region" description="Helical" evidence="7">
    <location>
        <begin position="281"/>
        <end position="301"/>
    </location>
</feature>
<feature type="transmembrane region" description="Helical" evidence="7">
    <location>
        <begin position="209"/>
        <end position="227"/>
    </location>
</feature>
<evidence type="ECO:0000256" key="2">
    <source>
        <dbReference type="ARBA" id="ARBA00009025"/>
    </source>
</evidence>
<dbReference type="InterPro" id="IPR003918">
    <property type="entry name" value="NADH_UbQ_OxRdtase"/>
</dbReference>
<dbReference type="OrthoDB" id="9811718at2"/>
<dbReference type="GO" id="GO:0016020">
    <property type="term" value="C:membrane"/>
    <property type="evidence" value="ECO:0007669"/>
    <property type="project" value="UniProtKB-SubCell"/>
</dbReference>
<dbReference type="InterPro" id="IPR010227">
    <property type="entry name" value="NADH_Q_OxRdtase_chainM/4"/>
</dbReference>